<keyword evidence="1" id="KW-0805">Transcription regulation</keyword>
<dbReference type="Gene3D" id="1.10.10.60">
    <property type="entry name" value="Homeodomain-like"/>
    <property type="match status" value="1"/>
</dbReference>
<dbReference type="SUPFAM" id="SSF46689">
    <property type="entry name" value="Homeodomain-like"/>
    <property type="match status" value="1"/>
</dbReference>
<feature type="DNA-binding region" description="H-T-H motif" evidence="4">
    <location>
        <begin position="28"/>
        <end position="47"/>
    </location>
</feature>
<evidence type="ECO:0000259" key="5">
    <source>
        <dbReference type="PROSITE" id="PS50977"/>
    </source>
</evidence>
<feature type="domain" description="HTH tetR-type" evidence="5">
    <location>
        <begin position="5"/>
        <end position="65"/>
    </location>
</feature>
<gene>
    <name evidence="6" type="ORF">GCM10022247_04950</name>
</gene>
<dbReference type="PROSITE" id="PS50977">
    <property type="entry name" value="HTH_TETR_2"/>
    <property type="match status" value="1"/>
</dbReference>
<evidence type="ECO:0000256" key="3">
    <source>
        <dbReference type="ARBA" id="ARBA00023163"/>
    </source>
</evidence>
<dbReference type="RefSeq" id="WP_344870814.1">
    <property type="nucleotide sequence ID" value="NZ_BAABAL010000004.1"/>
</dbReference>
<comment type="caution">
    <text evidence="6">The sequence shown here is derived from an EMBL/GenBank/DDBJ whole genome shotgun (WGS) entry which is preliminary data.</text>
</comment>
<keyword evidence="7" id="KW-1185">Reference proteome</keyword>
<dbReference type="InterPro" id="IPR025996">
    <property type="entry name" value="MT1864/Rv1816-like_C"/>
</dbReference>
<accession>A0ABP7QYH2</accession>
<name>A0ABP7QYH2_9PSEU</name>
<sequence>MPRAGLSTRAVVSAALDLIDEGGVEGLTLAALAQKVGVAAPSLYKHVAGLGELRTLIGARVLEDMTDRFTAAVLGRSGDDAVIALMHAYRDYVLDHPRRYAVMPLDPLHEPALADAGGRLIGVVLAALRDYALTESQAVQAVRRLRVVAHGFASLEANGGFGLPEDLDETYAQLITAVLPKKAGELDV</sequence>
<keyword evidence="3" id="KW-0804">Transcription</keyword>
<evidence type="ECO:0000256" key="4">
    <source>
        <dbReference type="PROSITE-ProRule" id="PRU00335"/>
    </source>
</evidence>
<reference evidence="7" key="1">
    <citation type="journal article" date="2019" name="Int. J. Syst. Evol. Microbiol.">
        <title>The Global Catalogue of Microorganisms (GCM) 10K type strain sequencing project: providing services to taxonomists for standard genome sequencing and annotation.</title>
        <authorList>
            <consortium name="The Broad Institute Genomics Platform"/>
            <consortium name="The Broad Institute Genome Sequencing Center for Infectious Disease"/>
            <person name="Wu L."/>
            <person name="Ma J."/>
        </authorList>
    </citation>
    <scope>NUCLEOTIDE SEQUENCE [LARGE SCALE GENOMIC DNA]</scope>
    <source>
        <strain evidence="7">JCM 17342</strain>
    </source>
</reference>
<dbReference type="EMBL" id="BAABAL010000004">
    <property type="protein sequence ID" value="GAA3989393.1"/>
    <property type="molecule type" value="Genomic_DNA"/>
</dbReference>
<dbReference type="InterPro" id="IPR001647">
    <property type="entry name" value="HTH_TetR"/>
</dbReference>
<evidence type="ECO:0000256" key="1">
    <source>
        <dbReference type="ARBA" id="ARBA00023015"/>
    </source>
</evidence>
<proteinExistence type="predicted"/>
<dbReference type="InterPro" id="IPR009057">
    <property type="entry name" value="Homeodomain-like_sf"/>
</dbReference>
<dbReference type="SUPFAM" id="SSF48498">
    <property type="entry name" value="Tetracyclin repressor-like, C-terminal domain"/>
    <property type="match status" value="1"/>
</dbReference>
<dbReference type="InterPro" id="IPR036271">
    <property type="entry name" value="Tet_transcr_reg_TetR-rel_C_sf"/>
</dbReference>
<organism evidence="6 7">
    <name type="scientific">Allokutzneria multivorans</name>
    <dbReference type="NCBI Taxonomy" id="1142134"/>
    <lineage>
        <taxon>Bacteria</taxon>
        <taxon>Bacillati</taxon>
        <taxon>Actinomycetota</taxon>
        <taxon>Actinomycetes</taxon>
        <taxon>Pseudonocardiales</taxon>
        <taxon>Pseudonocardiaceae</taxon>
        <taxon>Allokutzneria</taxon>
    </lineage>
</organism>
<protein>
    <submittedName>
        <fullName evidence="6">TetR/AcrR family transcriptional regulator</fullName>
    </submittedName>
</protein>
<evidence type="ECO:0000313" key="6">
    <source>
        <dbReference type="EMBL" id="GAA3989393.1"/>
    </source>
</evidence>
<dbReference type="Pfam" id="PF00440">
    <property type="entry name" value="TetR_N"/>
    <property type="match status" value="1"/>
</dbReference>
<keyword evidence="2 4" id="KW-0238">DNA-binding</keyword>
<dbReference type="Proteomes" id="UP001501747">
    <property type="component" value="Unassembled WGS sequence"/>
</dbReference>
<evidence type="ECO:0000256" key="2">
    <source>
        <dbReference type="ARBA" id="ARBA00023125"/>
    </source>
</evidence>
<dbReference type="Pfam" id="PF13305">
    <property type="entry name" value="TetR_C_33"/>
    <property type="match status" value="1"/>
</dbReference>
<dbReference type="Gene3D" id="1.10.357.10">
    <property type="entry name" value="Tetracycline Repressor, domain 2"/>
    <property type="match status" value="1"/>
</dbReference>
<evidence type="ECO:0000313" key="7">
    <source>
        <dbReference type="Proteomes" id="UP001501747"/>
    </source>
</evidence>